<sequence>MRRQEQLLGVKKRPNPTYSLTVEENRARLLFSTPPSWTQQQDMLFENVASAFSLKLDSGHKLLFPWIDNVYDERLAEFSSTVPADLVDKFRARSNSLFQLMALPVISSLAIEFMRSSQLEEFLKQPLMMDCLKKNAEFSQIECMEDGSDVDYANLYYHAQKLISLCGWEPCPLPYVVNFKDGQNQFVKDVETLSSPQGYDPKYVVCARDDNFRNVTPLEGTNVAATKISPCADNDRSCNIAVKDSDTTDIGEYSIMIQACVNVDGTCKMTSREDKTCANSEQGVTTEVQTAQTNKVLTCPKAVGSNKEWKPKVISTNFGKGSGTIGASDVPTSSVEANAHSQPVSRVLDSEE</sequence>
<name>A0A6A3CV04_HIBSY</name>
<dbReference type="AlphaFoldDB" id="A0A6A3CV04"/>
<dbReference type="Proteomes" id="UP000436088">
    <property type="component" value="Unassembled WGS sequence"/>
</dbReference>
<dbReference type="GO" id="GO:0005634">
    <property type="term" value="C:nucleus"/>
    <property type="evidence" value="ECO:0007669"/>
    <property type="project" value="TreeGrafter"/>
</dbReference>
<evidence type="ECO:0000256" key="1">
    <source>
        <dbReference type="SAM" id="MobiDB-lite"/>
    </source>
</evidence>
<reference evidence="2" key="1">
    <citation type="submission" date="2019-09" db="EMBL/GenBank/DDBJ databases">
        <title>Draft genome information of white flower Hibiscus syriacus.</title>
        <authorList>
            <person name="Kim Y.-M."/>
        </authorList>
    </citation>
    <scope>NUCLEOTIDE SEQUENCE [LARGE SCALE GENOMIC DNA]</scope>
    <source>
        <strain evidence="2">YM2019G1</strain>
    </source>
</reference>
<accession>A0A6A3CV04</accession>
<evidence type="ECO:0000313" key="2">
    <source>
        <dbReference type="EMBL" id="KAE8732304.1"/>
    </source>
</evidence>
<proteinExistence type="predicted"/>
<protein>
    <submittedName>
        <fullName evidence="2">Uncharacterized protein</fullName>
    </submittedName>
</protein>
<dbReference type="EMBL" id="VEPZ02000167">
    <property type="protein sequence ID" value="KAE8732304.1"/>
    <property type="molecule type" value="Genomic_DNA"/>
</dbReference>
<gene>
    <name evidence="2" type="ORF">F3Y22_tig00002237pilonHSYRG01558</name>
</gene>
<dbReference type="PANTHER" id="PTHR15835:SF6">
    <property type="entry name" value="ZINC FINGER C3HC-TYPE PROTEIN 1"/>
    <property type="match status" value="1"/>
</dbReference>
<comment type="caution">
    <text evidence="2">The sequence shown here is derived from an EMBL/GenBank/DDBJ whole genome shotgun (WGS) entry which is preliminary data.</text>
</comment>
<keyword evidence="3" id="KW-1185">Reference proteome</keyword>
<feature type="compositionally biased region" description="Polar residues" evidence="1">
    <location>
        <begin position="330"/>
        <end position="344"/>
    </location>
</feature>
<dbReference type="PANTHER" id="PTHR15835">
    <property type="entry name" value="NUCLEAR-INTERACTING PARTNER OF ALK"/>
    <property type="match status" value="1"/>
</dbReference>
<feature type="region of interest" description="Disordered" evidence="1">
    <location>
        <begin position="318"/>
        <end position="352"/>
    </location>
</feature>
<evidence type="ECO:0000313" key="3">
    <source>
        <dbReference type="Proteomes" id="UP000436088"/>
    </source>
</evidence>
<organism evidence="2 3">
    <name type="scientific">Hibiscus syriacus</name>
    <name type="common">Rose of Sharon</name>
    <dbReference type="NCBI Taxonomy" id="106335"/>
    <lineage>
        <taxon>Eukaryota</taxon>
        <taxon>Viridiplantae</taxon>
        <taxon>Streptophyta</taxon>
        <taxon>Embryophyta</taxon>
        <taxon>Tracheophyta</taxon>
        <taxon>Spermatophyta</taxon>
        <taxon>Magnoliopsida</taxon>
        <taxon>eudicotyledons</taxon>
        <taxon>Gunneridae</taxon>
        <taxon>Pentapetalae</taxon>
        <taxon>rosids</taxon>
        <taxon>malvids</taxon>
        <taxon>Malvales</taxon>
        <taxon>Malvaceae</taxon>
        <taxon>Malvoideae</taxon>
        <taxon>Hibiscus</taxon>
    </lineage>
</organism>